<proteinExistence type="predicted"/>
<keyword evidence="1" id="KW-0812">Transmembrane</keyword>
<organism evidence="2 3">
    <name type="scientific">Kocuria tytonicola</name>
    <dbReference type="NCBI Taxonomy" id="2055946"/>
    <lineage>
        <taxon>Bacteria</taxon>
        <taxon>Bacillati</taxon>
        <taxon>Actinomycetota</taxon>
        <taxon>Actinomycetes</taxon>
        <taxon>Micrococcales</taxon>
        <taxon>Micrococcaceae</taxon>
        <taxon>Kocuria</taxon>
    </lineage>
</organism>
<gene>
    <name evidence="2" type="ORF">EAE32_11485</name>
</gene>
<sequence>MLPDQFFDVGAWIDNFWIPLMLAGVLGAWGVGWRFCATRRSERHRADAEARKVVAREFSKASTQLDALRMYDFQSGLPADADLARKQDECLEIIARTTYGPAAKIARNAGNATLSPLGVNATSLTAGNLKHFASAYKHAQVAYLQGETPLTPGSRWDLVRWARTYRFAAKVLDPHRITPVLGFLRLGFRSMSRVEDILRFDGHTLSKKSFLQRLKWILTG</sequence>
<keyword evidence="3" id="KW-1185">Reference proteome</keyword>
<feature type="transmembrane region" description="Helical" evidence="1">
    <location>
        <begin position="16"/>
        <end position="36"/>
    </location>
</feature>
<evidence type="ECO:0000313" key="3">
    <source>
        <dbReference type="Proteomes" id="UP000277871"/>
    </source>
</evidence>
<comment type="caution">
    <text evidence="2">The sequence shown here is derived from an EMBL/GenBank/DDBJ whole genome shotgun (WGS) entry which is preliminary data.</text>
</comment>
<dbReference type="EMBL" id="RDEX01000004">
    <property type="protein sequence ID" value="RLY91192.1"/>
    <property type="molecule type" value="Genomic_DNA"/>
</dbReference>
<keyword evidence="1" id="KW-1133">Transmembrane helix</keyword>
<protein>
    <recommendedName>
        <fullName evidence="4">DUF4760 domain-containing protein</fullName>
    </recommendedName>
</protein>
<dbReference type="AlphaFoldDB" id="A0A3L9L3M8"/>
<dbReference type="Proteomes" id="UP000277871">
    <property type="component" value="Unassembled WGS sequence"/>
</dbReference>
<dbReference type="RefSeq" id="WP_121865262.1">
    <property type="nucleotide sequence ID" value="NZ_RDEX01000004.1"/>
</dbReference>
<keyword evidence="1" id="KW-0472">Membrane</keyword>
<evidence type="ECO:0008006" key="4">
    <source>
        <dbReference type="Google" id="ProtNLM"/>
    </source>
</evidence>
<reference evidence="2 3" key="1">
    <citation type="submission" date="2018-10" db="EMBL/GenBank/DDBJ databases">
        <title>Kocuria tytonicola, new bacteria from the preen glands of American barn owls (Tyto furcata).</title>
        <authorList>
            <person name="Braun M.S."/>
            <person name="Wang E."/>
            <person name="Zimmermann S."/>
            <person name="Boutin S."/>
            <person name="Wagner H."/>
            <person name="Wink M."/>
        </authorList>
    </citation>
    <scope>NUCLEOTIDE SEQUENCE [LARGE SCALE GENOMIC DNA]</scope>
    <source>
        <strain evidence="2 3">473</strain>
    </source>
</reference>
<accession>A0A3L9L3M8</accession>
<evidence type="ECO:0000313" key="2">
    <source>
        <dbReference type="EMBL" id="RLY91192.1"/>
    </source>
</evidence>
<name>A0A3L9L3M8_9MICC</name>
<evidence type="ECO:0000256" key="1">
    <source>
        <dbReference type="SAM" id="Phobius"/>
    </source>
</evidence>